<evidence type="ECO:0000259" key="2">
    <source>
        <dbReference type="Pfam" id="PF01965"/>
    </source>
</evidence>
<dbReference type="Pfam" id="PF01965">
    <property type="entry name" value="DJ-1_PfpI"/>
    <property type="match status" value="1"/>
</dbReference>
<comment type="caution">
    <text evidence="3">The sequence shown here is derived from an EMBL/GenBank/DDBJ whole genome shotgun (WGS) entry which is preliminary data.</text>
</comment>
<dbReference type="PANTHER" id="PTHR48094">
    <property type="entry name" value="PROTEIN/NUCLEIC ACID DEGLYCASE DJ-1-RELATED"/>
    <property type="match status" value="1"/>
</dbReference>
<reference evidence="3 4" key="1">
    <citation type="submission" date="2018-06" db="EMBL/GenBank/DDBJ databases">
        <title>Extensive metabolic versatility and redundancy in microbially diverse, dynamic hydrothermal sediments.</title>
        <authorList>
            <person name="Dombrowski N."/>
            <person name="Teske A."/>
            <person name="Baker B.J."/>
        </authorList>
    </citation>
    <scope>NUCLEOTIDE SEQUENCE [LARGE SCALE GENOMIC DNA]</scope>
    <source>
        <strain evidence="3">B35_G9</strain>
    </source>
</reference>
<accession>A0A660S7P6</accession>
<evidence type="ECO:0000313" key="3">
    <source>
        <dbReference type="EMBL" id="RKX65999.1"/>
    </source>
</evidence>
<evidence type="ECO:0000256" key="1">
    <source>
        <dbReference type="SAM" id="SignalP"/>
    </source>
</evidence>
<name>A0A660S7P6_UNCT6</name>
<dbReference type="Proteomes" id="UP000282321">
    <property type="component" value="Unassembled WGS sequence"/>
</dbReference>
<organism evidence="3 4">
    <name type="scientific">candidate division TA06 bacterium</name>
    <dbReference type="NCBI Taxonomy" id="2250710"/>
    <lineage>
        <taxon>Bacteria</taxon>
        <taxon>Bacteria division TA06</taxon>
    </lineage>
</organism>
<evidence type="ECO:0000313" key="4">
    <source>
        <dbReference type="Proteomes" id="UP000282321"/>
    </source>
</evidence>
<proteinExistence type="predicted"/>
<feature type="domain" description="DJ-1/PfpI" evidence="2">
    <location>
        <begin position="25"/>
        <end position="186"/>
    </location>
</feature>
<dbReference type="EMBL" id="QNBC01000060">
    <property type="protein sequence ID" value="RKX65999.1"/>
    <property type="molecule type" value="Genomic_DNA"/>
</dbReference>
<feature type="signal peptide" evidence="1">
    <location>
        <begin position="1"/>
        <end position="24"/>
    </location>
</feature>
<sequence length="201" mass="22213">MKRMLFFLLAIPFFLLGNGTHKNANILMIVAPHNFRDEEFQKPYDYFLSKGYNVTIVSTTTDSIKGMLGLKIKPDKRLNEIVPDSFDIVVMPGGSGAGVYFKDTTVSKILENFNTRNKIIAAICLSPVTLAKNGILKGKKATVWSSPFTKKALEKNGAIYVNEPVVIDGNVITANGPKSALKFAKVIDSMFILKKEAKHVE</sequence>
<dbReference type="Gene3D" id="3.40.50.880">
    <property type="match status" value="1"/>
</dbReference>
<dbReference type="PANTHER" id="PTHR48094:SF12">
    <property type="entry name" value="PARKINSON DISEASE PROTEIN 7 HOMOLOG"/>
    <property type="match status" value="1"/>
</dbReference>
<gene>
    <name evidence="3" type="ORF">DRP44_05040</name>
</gene>
<keyword evidence="1" id="KW-0732">Signal</keyword>
<dbReference type="GO" id="GO:0005737">
    <property type="term" value="C:cytoplasm"/>
    <property type="evidence" value="ECO:0007669"/>
    <property type="project" value="TreeGrafter"/>
</dbReference>
<dbReference type="InterPro" id="IPR002818">
    <property type="entry name" value="DJ-1/PfpI"/>
</dbReference>
<dbReference type="CDD" id="cd03135">
    <property type="entry name" value="GATase1_DJ-1"/>
    <property type="match status" value="1"/>
</dbReference>
<dbReference type="InterPro" id="IPR050325">
    <property type="entry name" value="Prot/Nucl_acid_deglycase"/>
</dbReference>
<dbReference type="SUPFAM" id="SSF52317">
    <property type="entry name" value="Class I glutamine amidotransferase-like"/>
    <property type="match status" value="1"/>
</dbReference>
<protein>
    <submittedName>
        <fullName evidence="3">DJ-1 family protein</fullName>
    </submittedName>
</protein>
<feature type="chain" id="PRO_5025064655" evidence="1">
    <location>
        <begin position="25"/>
        <end position="201"/>
    </location>
</feature>
<dbReference type="InterPro" id="IPR029062">
    <property type="entry name" value="Class_I_gatase-like"/>
</dbReference>
<dbReference type="AlphaFoldDB" id="A0A660S7P6"/>